<evidence type="ECO:0000313" key="1">
    <source>
        <dbReference type="EMBL" id="EDM62025.1"/>
    </source>
</evidence>
<name>A6BJU0_9FIRM</name>
<protein>
    <submittedName>
        <fullName evidence="1">Uncharacterized protein</fullName>
    </submittedName>
</protein>
<dbReference type="AlphaFoldDB" id="A6BJU0"/>
<reference evidence="1 2" key="2">
    <citation type="submission" date="2007-04" db="EMBL/GenBank/DDBJ databases">
        <title>Draft genome sequence of Dorea longicatena (DSM 13814).</title>
        <authorList>
            <person name="Sudarsanam P."/>
            <person name="Ley R."/>
            <person name="Guruge J."/>
            <person name="Turnbaugh P.J."/>
            <person name="Mahowald M."/>
            <person name="Liep D."/>
            <person name="Gordon J."/>
        </authorList>
    </citation>
    <scope>NUCLEOTIDE SEQUENCE [LARGE SCALE GENOMIC DNA]</scope>
    <source>
        <strain evidence="1 2">DSM 13814</strain>
    </source>
</reference>
<proteinExistence type="predicted"/>
<dbReference type="Proteomes" id="UP000004016">
    <property type="component" value="Unassembled WGS sequence"/>
</dbReference>
<evidence type="ECO:0000313" key="2">
    <source>
        <dbReference type="Proteomes" id="UP000004016"/>
    </source>
</evidence>
<dbReference type="EMBL" id="AAXB02000018">
    <property type="protein sequence ID" value="EDM62025.1"/>
    <property type="molecule type" value="Genomic_DNA"/>
</dbReference>
<dbReference type="HOGENOM" id="CLU_3308660_0_0_9"/>
<organism evidence="1 2">
    <name type="scientific">Dorea longicatena DSM 13814</name>
    <dbReference type="NCBI Taxonomy" id="411462"/>
    <lineage>
        <taxon>Bacteria</taxon>
        <taxon>Bacillati</taxon>
        <taxon>Bacillota</taxon>
        <taxon>Clostridia</taxon>
        <taxon>Lachnospirales</taxon>
        <taxon>Lachnospiraceae</taxon>
        <taxon>Dorea</taxon>
    </lineage>
</organism>
<gene>
    <name evidence="1" type="ORF">DORLON_02585</name>
</gene>
<sequence length="39" mass="4786">MNKEYNKPIDTDGVIDIYPNVKRRKYREENKKRMTLTAR</sequence>
<accession>A6BJU0</accession>
<comment type="caution">
    <text evidence="1">The sequence shown here is derived from an EMBL/GenBank/DDBJ whole genome shotgun (WGS) entry which is preliminary data.</text>
</comment>
<reference evidence="1 2" key="1">
    <citation type="submission" date="2007-03" db="EMBL/GenBank/DDBJ databases">
        <authorList>
            <person name="Fulton L."/>
            <person name="Clifton S."/>
            <person name="Fulton B."/>
            <person name="Xu J."/>
            <person name="Minx P."/>
            <person name="Pepin K.H."/>
            <person name="Johnson M."/>
            <person name="Thiruvilangam P."/>
            <person name="Bhonagiri V."/>
            <person name="Nash W.E."/>
            <person name="Mardis E.R."/>
            <person name="Wilson R.K."/>
        </authorList>
    </citation>
    <scope>NUCLEOTIDE SEQUENCE [LARGE SCALE GENOMIC DNA]</scope>
    <source>
        <strain evidence="1 2">DSM 13814</strain>
    </source>
</reference>